<evidence type="ECO:0000256" key="1">
    <source>
        <dbReference type="PIRNR" id="PIRNR033490"/>
    </source>
</evidence>
<dbReference type="PANTHER" id="PTHR33988">
    <property type="entry name" value="ENDORIBONUCLEASE MAZF-RELATED"/>
    <property type="match status" value="1"/>
</dbReference>
<gene>
    <name evidence="2" type="ORF">SAMN05421753_108100</name>
</gene>
<evidence type="ECO:0000313" key="3">
    <source>
        <dbReference type="Proteomes" id="UP000199518"/>
    </source>
</evidence>
<dbReference type="STRING" id="1576369.SAMN05421753_108100"/>
<comment type="function">
    <text evidence="1">Toxic component of a type II toxin-antitoxin (TA) system.</text>
</comment>
<dbReference type="OrthoDB" id="287552at2"/>
<keyword evidence="3" id="KW-1185">Reference proteome</keyword>
<dbReference type="Gene3D" id="2.30.30.110">
    <property type="match status" value="1"/>
</dbReference>
<dbReference type="PANTHER" id="PTHR33988:SF2">
    <property type="entry name" value="ENDORIBONUCLEASE MAZF"/>
    <property type="match status" value="1"/>
</dbReference>
<dbReference type="GO" id="GO:0003677">
    <property type="term" value="F:DNA binding"/>
    <property type="evidence" value="ECO:0007669"/>
    <property type="project" value="InterPro"/>
</dbReference>
<dbReference type="GO" id="GO:0016075">
    <property type="term" value="P:rRNA catabolic process"/>
    <property type="evidence" value="ECO:0007669"/>
    <property type="project" value="TreeGrafter"/>
</dbReference>
<dbReference type="Proteomes" id="UP000199518">
    <property type="component" value="Unassembled WGS sequence"/>
</dbReference>
<evidence type="ECO:0000313" key="2">
    <source>
        <dbReference type="EMBL" id="SFI36169.1"/>
    </source>
</evidence>
<accession>A0A1I3HKM2</accession>
<keyword evidence="1" id="KW-0378">Hydrolase</keyword>
<protein>
    <recommendedName>
        <fullName evidence="1">mRNA interferase</fullName>
        <ecNumber evidence="1">3.1.-.-</ecNumber>
    </recommendedName>
</protein>
<dbReference type="AlphaFoldDB" id="A0A1I3HKM2"/>
<dbReference type="GO" id="GO:0006402">
    <property type="term" value="P:mRNA catabolic process"/>
    <property type="evidence" value="ECO:0007669"/>
    <property type="project" value="TreeGrafter"/>
</dbReference>
<dbReference type="InterPro" id="IPR003477">
    <property type="entry name" value="PemK-like"/>
</dbReference>
<dbReference type="GO" id="GO:0016787">
    <property type="term" value="F:hydrolase activity"/>
    <property type="evidence" value="ECO:0007669"/>
    <property type="project" value="UniProtKB-KW"/>
</dbReference>
<keyword evidence="1" id="KW-0255">Endonuclease</keyword>
<dbReference type="PIRSF" id="PIRSF033490">
    <property type="entry name" value="MazF"/>
    <property type="match status" value="1"/>
</dbReference>
<sequence>MVIHRGEIWWADLGEPRGSEPGFRRPVLIIQSDIFNSSRINTVLAAIITSNQQRAAAPGNVLLSRKASGLPQVSVVNVSQLVTVDKAFLSIRIRKLNSELMTEVDAGLSLVLGLP</sequence>
<organism evidence="2 3">
    <name type="scientific">Planctomicrobium piriforme</name>
    <dbReference type="NCBI Taxonomy" id="1576369"/>
    <lineage>
        <taxon>Bacteria</taxon>
        <taxon>Pseudomonadati</taxon>
        <taxon>Planctomycetota</taxon>
        <taxon>Planctomycetia</taxon>
        <taxon>Planctomycetales</taxon>
        <taxon>Planctomycetaceae</taxon>
        <taxon>Planctomicrobium</taxon>
    </lineage>
</organism>
<dbReference type="EC" id="3.1.-.-" evidence="1"/>
<dbReference type="InterPro" id="IPR011067">
    <property type="entry name" value="Plasmid_toxin/cell-grow_inhib"/>
</dbReference>
<comment type="similarity">
    <text evidence="1">Belongs to the PemK/MazF family.</text>
</comment>
<proteinExistence type="inferred from homology"/>
<name>A0A1I3HKM2_9PLAN</name>
<dbReference type="SUPFAM" id="SSF50118">
    <property type="entry name" value="Cell growth inhibitor/plasmid maintenance toxic component"/>
    <property type="match status" value="1"/>
</dbReference>
<dbReference type="Pfam" id="PF02452">
    <property type="entry name" value="PemK_toxin"/>
    <property type="match status" value="1"/>
</dbReference>
<dbReference type="GO" id="GO:0004521">
    <property type="term" value="F:RNA endonuclease activity"/>
    <property type="evidence" value="ECO:0007669"/>
    <property type="project" value="TreeGrafter"/>
</dbReference>
<keyword evidence="1" id="KW-0540">Nuclease</keyword>
<dbReference type="EMBL" id="FOQD01000008">
    <property type="protein sequence ID" value="SFI36169.1"/>
    <property type="molecule type" value="Genomic_DNA"/>
</dbReference>
<reference evidence="3" key="1">
    <citation type="submission" date="2016-10" db="EMBL/GenBank/DDBJ databases">
        <authorList>
            <person name="Varghese N."/>
            <person name="Submissions S."/>
        </authorList>
    </citation>
    <scope>NUCLEOTIDE SEQUENCE [LARGE SCALE GENOMIC DNA]</scope>
    <source>
        <strain evidence="3">DSM 26348</strain>
    </source>
</reference>